<gene>
    <name evidence="2" type="ORF">D2T29_12865</name>
</gene>
<protein>
    <recommendedName>
        <fullName evidence="4">Type IV conjugative transfer system protein TraL</fullName>
    </recommendedName>
</protein>
<organism evidence="2 3">
    <name type="scientific">Paenirhodobacter populi</name>
    <dbReference type="NCBI Taxonomy" id="2306993"/>
    <lineage>
        <taxon>Bacteria</taxon>
        <taxon>Pseudomonadati</taxon>
        <taxon>Pseudomonadota</taxon>
        <taxon>Alphaproteobacteria</taxon>
        <taxon>Rhodobacterales</taxon>
        <taxon>Rhodobacter group</taxon>
        <taxon>Paenirhodobacter</taxon>
    </lineage>
</organism>
<sequence>MEEVKEVRIPQTLDLPPLVLIFNASHLFSFVGFAMVGVVVGHAVIGGVLGLFFGSFINKYNDKKPDGYIRHMGYFFGFPVMAGKKYTNGLDRDLRP</sequence>
<comment type="caution">
    <text evidence="2">The sequence shown here is derived from an EMBL/GenBank/DDBJ whole genome shotgun (WGS) entry which is preliminary data.</text>
</comment>
<evidence type="ECO:0000313" key="2">
    <source>
        <dbReference type="EMBL" id="RWR30557.1"/>
    </source>
</evidence>
<dbReference type="GO" id="GO:0019867">
    <property type="term" value="C:outer membrane"/>
    <property type="evidence" value="ECO:0007669"/>
    <property type="project" value="InterPro"/>
</dbReference>
<keyword evidence="1" id="KW-0472">Membrane</keyword>
<feature type="transmembrane region" description="Helical" evidence="1">
    <location>
        <begin position="27"/>
        <end position="54"/>
    </location>
</feature>
<keyword evidence="1" id="KW-0812">Transmembrane</keyword>
<dbReference type="EMBL" id="SAUY01000015">
    <property type="protein sequence ID" value="RWR30557.1"/>
    <property type="molecule type" value="Genomic_DNA"/>
</dbReference>
<dbReference type="Pfam" id="PF07178">
    <property type="entry name" value="TraL"/>
    <property type="match status" value="1"/>
</dbReference>
<evidence type="ECO:0000256" key="1">
    <source>
        <dbReference type="SAM" id="Phobius"/>
    </source>
</evidence>
<keyword evidence="1" id="KW-1133">Transmembrane helix</keyword>
<evidence type="ECO:0008006" key="4">
    <source>
        <dbReference type="Google" id="ProtNLM"/>
    </source>
</evidence>
<proteinExistence type="predicted"/>
<reference evidence="2 3" key="1">
    <citation type="submission" date="2019-01" db="EMBL/GenBank/DDBJ databases">
        <title>Sinorhodobacter populi sp. nov. isolated from the symptomatic bark tissue of Populus euramericana canker.</title>
        <authorList>
            <person name="Xu G."/>
        </authorList>
    </citation>
    <scope>NUCLEOTIDE SEQUENCE [LARGE SCALE GENOMIC DNA]</scope>
    <source>
        <strain evidence="2 3">07D10-4-3</strain>
    </source>
</reference>
<dbReference type="InterPro" id="IPR009838">
    <property type="entry name" value="T4SS_TraL"/>
</dbReference>
<evidence type="ECO:0000313" key="3">
    <source>
        <dbReference type="Proteomes" id="UP000284451"/>
    </source>
</evidence>
<dbReference type="Proteomes" id="UP000284451">
    <property type="component" value="Unassembled WGS sequence"/>
</dbReference>
<reference evidence="2 3" key="2">
    <citation type="submission" date="2019-01" db="EMBL/GenBank/DDBJ databases">
        <authorList>
            <person name="Li Y."/>
        </authorList>
    </citation>
    <scope>NUCLEOTIDE SEQUENCE [LARGE SCALE GENOMIC DNA]</scope>
    <source>
        <strain evidence="2 3">07D10-4-3</strain>
    </source>
</reference>
<accession>A0A443KCL8</accession>
<dbReference type="AlphaFoldDB" id="A0A443KCL8"/>
<name>A0A443KCL8_9RHOB</name>
<dbReference type="RefSeq" id="WP_128232763.1">
    <property type="nucleotide sequence ID" value="NZ_SAUY01000015.1"/>
</dbReference>